<dbReference type="SUPFAM" id="SSF75620">
    <property type="entry name" value="Release factor"/>
    <property type="match status" value="1"/>
</dbReference>
<dbReference type="PANTHER" id="PTHR47814:SF1">
    <property type="entry name" value="PEPTIDYL-TRNA HYDROLASE ARFB"/>
    <property type="match status" value="1"/>
</dbReference>
<keyword evidence="5" id="KW-1185">Reference proteome</keyword>
<dbReference type="GO" id="GO:0003747">
    <property type="term" value="F:translation release factor activity"/>
    <property type="evidence" value="ECO:0007669"/>
    <property type="project" value="InterPro"/>
</dbReference>
<evidence type="ECO:0000259" key="3">
    <source>
        <dbReference type="Pfam" id="PF00472"/>
    </source>
</evidence>
<dbReference type="GO" id="GO:0004045">
    <property type="term" value="F:peptidyl-tRNA hydrolase activity"/>
    <property type="evidence" value="ECO:0007669"/>
    <property type="project" value="TreeGrafter"/>
</dbReference>
<dbReference type="AlphaFoldDB" id="D6SKA9"/>
<comment type="similarity">
    <text evidence="1">Belongs to the prokaryotic/mitochondrial release factor family.</text>
</comment>
<dbReference type="InterPro" id="IPR045853">
    <property type="entry name" value="Pep_chain_release_fac_I_sf"/>
</dbReference>
<dbReference type="InterPro" id="IPR000352">
    <property type="entry name" value="Pep_chain_release_fac_I"/>
</dbReference>
<protein>
    <submittedName>
        <fullName evidence="4">Class I peptide chain release factor</fullName>
    </submittedName>
</protein>
<feature type="compositionally biased region" description="Basic and acidic residues" evidence="2">
    <location>
        <begin position="117"/>
        <end position="137"/>
    </location>
</feature>
<evidence type="ECO:0000256" key="2">
    <source>
        <dbReference type="SAM" id="MobiDB-lite"/>
    </source>
</evidence>
<dbReference type="Proteomes" id="UP000005496">
    <property type="component" value="Unassembled WGS sequence"/>
</dbReference>
<dbReference type="NCBIfam" id="NF006718">
    <property type="entry name" value="PRK09256.1"/>
    <property type="match status" value="1"/>
</dbReference>
<evidence type="ECO:0000256" key="1">
    <source>
        <dbReference type="ARBA" id="ARBA00010835"/>
    </source>
</evidence>
<reference evidence="4" key="1">
    <citation type="submission" date="2010-05" db="EMBL/GenBank/DDBJ databases">
        <title>The draft genome of Desulfonatronospira thiodismutans ASO3-1.</title>
        <authorList>
            <consortium name="US DOE Joint Genome Institute (JGI-PGF)"/>
            <person name="Lucas S."/>
            <person name="Copeland A."/>
            <person name="Lapidus A."/>
            <person name="Cheng J.-F."/>
            <person name="Bruce D."/>
            <person name="Goodwin L."/>
            <person name="Pitluck S."/>
            <person name="Chertkov O."/>
            <person name="Brettin T."/>
            <person name="Detter J.C."/>
            <person name="Han C."/>
            <person name="Land M.L."/>
            <person name="Hauser L."/>
            <person name="Kyrpides N."/>
            <person name="Mikhailova N."/>
            <person name="Muyzer G."/>
            <person name="Woyke T."/>
        </authorList>
    </citation>
    <scope>NUCLEOTIDE SEQUENCE [LARGE SCALE GENOMIC DNA]</scope>
    <source>
        <strain evidence="4">ASO3-1</strain>
    </source>
</reference>
<name>D6SKA9_9BACT</name>
<dbReference type="Gene3D" id="3.30.160.20">
    <property type="match status" value="1"/>
</dbReference>
<evidence type="ECO:0000313" key="5">
    <source>
        <dbReference type="Proteomes" id="UP000005496"/>
    </source>
</evidence>
<dbReference type="EMBL" id="ACJN02000001">
    <property type="protein sequence ID" value="EFI36312.1"/>
    <property type="molecule type" value="Genomic_DNA"/>
</dbReference>
<accession>D6SKA9</accession>
<gene>
    <name evidence="4" type="ORF">Dthio_PD3776</name>
</gene>
<dbReference type="RefSeq" id="WP_008869431.1">
    <property type="nucleotide sequence ID" value="NZ_ACJN02000001.1"/>
</dbReference>
<feature type="compositionally biased region" description="Basic residues" evidence="2">
    <location>
        <begin position="106"/>
        <end position="116"/>
    </location>
</feature>
<dbReference type="GO" id="GO:0043022">
    <property type="term" value="F:ribosome binding"/>
    <property type="evidence" value="ECO:0007669"/>
    <property type="project" value="TreeGrafter"/>
</dbReference>
<sequence>MKITENLSIKESEIDLQAVRASGPGGQKVNKTASAVQLFFDIKASSLPQIYKERLLNLNDQRITRDGVIVIRAERSRSQAKNKKEALKKLQLLIQQATVEPEPRKPTRPSRSAKQRRLAEKARRSRIKEMRKPVHQE</sequence>
<dbReference type="Pfam" id="PF00472">
    <property type="entry name" value="RF-1"/>
    <property type="match status" value="1"/>
</dbReference>
<proteinExistence type="inferred from homology"/>
<dbReference type="GO" id="GO:0072344">
    <property type="term" value="P:rescue of stalled ribosome"/>
    <property type="evidence" value="ECO:0007669"/>
    <property type="project" value="TreeGrafter"/>
</dbReference>
<dbReference type="PANTHER" id="PTHR47814">
    <property type="entry name" value="PEPTIDYL-TRNA HYDROLASE ARFB"/>
    <property type="match status" value="1"/>
</dbReference>
<dbReference type="OrthoDB" id="9815709at2"/>
<feature type="region of interest" description="Disordered" evidence="2">
    <location>
        <begin position="97"/>
        <end position="137"/>
    </location>
</feature>
<organism evidence="4 5">
    <name type="scientific">Desulfonatronospira thiodismutans ASO3-1</name>
    <dbReference type="NCBI Taxonomy" id="555779"/>
    <lineage>
        <taxon>Bacteria</taxon>
        <taxon>Pseudomonadati</taxon>
        <taxon>Thermodesulfobacteriota</taxon>
        <taxon>Desulfovibrionia</taxon>
        <taxon>Desulfovibrionales</taxon>
        <taxon>Desulfonatronovibrionaceae</taxon>
        <taxon>Desulfonatronospira</taxon>
    </lineage>
</organism>
<dbReference type="eggNOG" id="COG1186">
    <property type="taxonomic scope" value="Bacteria"/>
</dbReference>
<feature type="domain" description="Prokaryotic-type class I peptide chain release factors" evidence="3">
    <location>
        <begin position="6"/>
        <end position="131"/>
    </location>
</feature>
<comment type="caution">
    <text evidence="4">The sequence shown here is derived from an EMBL/GenBank/DDBJ whole genome shotgun (WGS) entry which is preliminary data.</text>
</comment>
<evidence type="ECO:0000313" key="4">
    <source>
        <dbReference type="EMBL" id="EFI36312.1"/>
    </source>
</evidence>